<feature type="transmembrane region" description="Helical" evidence="6">
    <location>
        <begin position="255"/>
        <end position="279"/>
    </location>
</feature>
<reference evidence="8" key="1">
    <citation type="submission" date="2019-11" db="EMBL/GenBank/DDBJ databases">
        <authorList>
            <person name="Feng L."/>
        </authorList>
    </citation>
    <scope>NUCLEOTIDE SEQUENCE</scope>
    <source>
        <strain evidence="8">ElimosumLFYP34</strain>
    </source>
</reference>
<dbReference type="InterPro" id="IPR011990">
    <property type="entry name" value="TPR-like_helical_dom_sf"/>
</dbReference>
<keyword evidence="6" id="KW-0812">Transmembrane</keyword>
<dbReference type="PANTHER" id="PTHR44167">
    <property type="entry name" value="OVARIAN-SPECIFIC SERINE/THREONINE-PROTEIN KINASE LOK-RELATED"/>
    <property type="match status" value="1"/>
</dbReference>
<evidence type="ECO:0000256" key="3">
    <source>
        <dbReference type="PROSITE-ProRule" id="PRU00339"/>
    </source>
</evidence>
<dbReference type="InterPro" id="IPR000719">
    <property type="entry name" value="Prot_kinase_dom"/>
</dbReference>
<evidence type="ECO:0000259" key="7">
    <source>
        <dbReference type="PROSITE" id="PS50011"/>
    </source>
</evidence>
<name>A0A6N3HE87_EUBLI</name>
<dbReference type="PROSITE" id="PS00108">
    <property type="entry name" value="PROTEIN_KINASE_ST"/>
    <property type="match status" value="1"/>
</dbReference>
<dbReference type="Pfam" id="PF13176">
    <property type="entry name" value="TPR_7"/>
    <property type="match status" value="1"/>
</dbReference>
<dbReference type="SUPFAM" id="SSF48452">
    <property type="entry name" value="TPR-like"/>
    <property type="match status" value="1"/>
</dbReference>
<sequence>MNDLSGTVLDNHYKFMSIIGSGATSTVYLAQDLNIGAVWAVKVIDKHNRIQKEDFERQKAEAMLLSELSHPVFPRVLPTIYDKEDALYIVMDFVSGITLTERMKQPASITEIVEWLKQICDGIEYLHSKGYVYADLKPENIIISENKVKIIDVGACVKKDDVLSLRTGNKLFSPPEYKNGSPVPAGDYTDNYGIGMIGLFMVEIQQYEDIPEDLITILNKCSDDDYQKRYKNTKEILEQLRKFERRNDQNAGYRIRIGIFLICALLCVASFITGLIAYYNCSITYKQDYEAYINQAIKYEQSGDTEDAVEAYLNAIVKNPDNPDVYWKVFELLQPKTSDNVDEKNRLLLDAFRERTEVDKLSDTLRVDLAELCIEQESPVYIDYASKLLKGLKGKREKIIREMIEGKGNNEQIIDELNQMIETTTDGHEKISNLYLLTCVLSQQNEWKEDQIKKIEKEIEGLENSVKENDIKVLQIYKIIALGLSQDLSNAEQRAEAVQWWEKLSAWQTGFSKEDFVCEGNLFVAIGDYDRALDCFLNAISKDQTDIVSYFYAIDTALKGNKNDVAIQLWGSVQSLKNEQAGKLSANVMNQLNAIETQMKMSGVL</sequence>
<dbReference type="GO" id="GO:0004674">
    <property type="term" value="F:protein serine/threonine kinase activity"/>
    <property type="evidence" value="ECO:0007669"/>
    <property type="project" value="UniProtKB-EC"/>
</dbReference>
<accession>A0A6N3HE87</accession>
<evidence type="ECO:0000313" key="8">
    <source>
        <dbReference type="EMBL" id="VYU74460.1"/>
    </source>
</evidence>
<feature type="repeat" description="TPR" evidence="3">
    <location>
        <begin position="513"/>
        <end position="546"/>
    </location>
</feature>
<organism evidence="8">
    <name type="scientific">Eubacterium limosum</name>
    <dbReference type="NCBI Taxonomy" id="1736"/>
    <lineage>
        <taxon>Bacteria</taxon>
        <taxon>Bacillati</taxon>
        <taxon>Bacillota</taxon>
        <taxon>Clostridia</taxon>
        <taxon>Eubacteriales</taxon>
        <taxon>Eubacteriaceae</taxon>
        <taxon>Eubacterium</taxon>
    </lineage>
</organism>
<dbReference type="Pfam" id="PF13414">
    <property type="entry name" value="TPR_11"/>
    <property type="match status" value="1"/>
</dbReference>
<dbReference type="Gene3D" id="1.10.510.10">
    <property type="entry name" value="Transferase(Phosphotransferase) domain 1"/>
    <property type="match status" value="1"/>
</dbReference>
<dbReference type="CDD" id="cd14014">
    <property type="entry name" value="STKc_PknB_like"/>
    <property type="match status" value="1"/>
</dbReference>
<dbReference type="Pfam" id="PF00069">
    <property type="entry name" value="Pkinase"/>
    <property type="match status" value="1"/>
</dbReference>
<dbReference type="PROSITE" id="PS00107">
    <property type="entry name" value="PROTEIN_KINASE_ATP"/>
    <property type="match status" value="1"/>
</dbReference>
<evidence type="ECO:0000256" key="6">
    <source>
        <dbReference type="SAM" id="Phobius"/>
    </source>
</evidence>
<keyword evidence="1 4" id="KW-0547">Nucleotide-binding</keyword>
<dbReference type="PANTHER" id="PTHR44167:SF24">
    <property type="entry name" value="SERINE_THREONINE-PROTEIN KINASE CHK2"/>
    <property type="match status" value="1"/>
</dbReference>
<dbReference type="InterPro" id="IPR019734">
    <property type="entry name" value="TPR_rpt"/>
</dbReference>
<keyword evidence="5" id="KW-0175">Coiled coil</keyword>
<keyword evidence="2 4" id="KW-0067">ATP-binding</keyword>
<dbReference type="SUPFAM" id="SSF56112">
    <property type="entry name" value="Protein kinase-like (PK-like)"/>
    <property type="match status" value="1"/>
</dbReference>
<evidence type="ECO:0000256" key="5">
    <source>
        <dbReference type="SAM" id="Coils"/>
    </source>
</evidence>
<dbReference type="EC" id="2.7.11.1" evidence="8"/>
<evidence type="ECO:0000256" key="1">
    <source>
        <dbReference type="ARBA" id="ARBA00022741"/>
    </source>
</evidence>
<dbReference type="SMART" id="SM00220">
    <property type="entry name" value="S_TKc"/>
    <property type="match status" value="1"/>
</dbReference>
<dbReference type="Gene3D" id="1.25.40.10">
    <property type="entry name" value="Tetratricopeptide repeat domain"/>
    <property type="match status" value="2"/>
</dbReference>
<dbReference type="AlphaFoldDB" id="A0A6N3HE87"/>
<dbReference type="EMBL" id="CACRTR010000023">
    <property type="protein sequence ID" value="VYU74460.1"/>
    <property type="molecule type" value="Genomic_DNA"/>
</dbReference>
<feature type="coiled-coil region" evidence="5">
    <location>
        <begin position="445"/>
        <end position="472"/>
    </location>
</feature>
<proteinExistence type="predicted"/>
<keyword evidence="8" id="KW-0418">Kinase</keyword>
<dbReference type="InterPro" id="IPR008271">
    <property type="entry name" value="Ser/Thr_kinase_AS"/>
</dbReference>
<keyword evidence="6" id="KW-1133">Transmembrane helix</keyword>
<dbReference type="PROSITE" id="PS50005">
    <property type="entry name" value="TPR"/>
    <property type="match status" value="2"/>
</dbReference>
<feature type="binding site" evidence="4">
    <location>
        <position position="42"/>
    </location>
    <ligand>
        <name>ATP</name>
        <dbReference type="ChEBI" id="CHEBI:30616"/>
    </ligand>
</feature>
<keyword evidence="6" id="KW-0472">Membrane</keyword>
<gene>
    <name evidence="8" type="primary">prkC_1</name>
    <name evidence="8" type="ORF">ELLFYP34_01144</name>
</gene>
<evidence type="ECO:0000256" key="4">
    <source>
        <dbReference type="PROSITE-ProRule" id="PRU10141"/>
    </source>
</evidence>
<dbReference type="GO" id="GO:0005524">
    <property type="term" value="F:ATP binding"/>
    <property type="evidence" value="ECO:0007669"/>
    <property type="project" value="UniProtKB-UniRule"/>
</dbReference>
<dbReference type="InterPro" id="IPR011009">
    <property type="entry name" value="Kinase-like_dom_sf"/>
</dbReference>
<feature type="domain" description="Protein kinase" evidence="7">
    <location>
        <begin position="13"/>
        <end position="261"/>
    </location>
</feature>
<protein>
    <submittedName>
        <fullName evidence="8">Serine/threonine-protein kinase PrkC</fullName>
        <ecNumber evidence="8">2.7.11.1</ecNumber>
    </submittedName>
</protein>
<evidence type="ECO:0000256" key="2">
    <source>
        <dbReference type="ARBA" id="ARBA00022840"/>
    </source>
</evidence>
<dbReference type="PROSITE" id="PS50011">
    <property type="entry name" value="PROTEIN_KINASE_DOM"/>
    <property type="match status" value="1"/>
</dbReference>
<feature type="repeat" description="TPR" evidence="3">
    <location>
        <begin position="289"/>
        <end position="322"/>
    </location>
</feature>
<dbReference type="SMART" id="SM00028">
    <property type="entry name" value="TPR"/>
    <property type="match status" value="2"/>
</dbReference>
<keyword evidence="8" id="KW-0808">Transferase</keyword>
<keyword evidence="3" id="KW-0802">TPR repeat</keyword>
<dbReference type="InterPro" id="IPR017441">
    <property type="entry name" value="Protein_kinase_ATP_BS"/>
</dbReference>